<sequence length="159" mass="17605">MRGEGFSAPFRHWKITDVLHSSDTHSAPCALTLAKSVCAPATCPWLTTELNRIKPVQTTSDQFKLIPAGYNRFNTVPTSSQIPPSLGHSSSILSGGFHENPGLVIDFFEVQQLLQRCRICGEYQQELVLGLTFQHFQDDQSSQVCEWKSEEIGLGGVLL</sequence>
<proteinExistence type="predicted"/>
<name>A0A3M0KLF8_HIRRU</name>
<accession>A0A3M0KLF8</accession>
<dbReference type="EMBL" id="QRBI01000107">
    <property type="protein sequence ID" value="RMC12054.1"/>
    <property type="molecule type" value="Genomic_DNA"/>
</dbReference>
<keyword evidence="2" id="KW-1185">Reference proteome</keyword>
<evidence type="ECO:0000313" key="2">
    <source>
        <dbReference type="Proteomes" id="UP000269221"/>
    </source>
</evidence>
<reference evidence="1 2" key="1">
    <citation type="submission" date="2018-07" db="EMBL/GenBank/DDBJ databases">
        <title>A high quality draft genome assembly of the barn swallow (H. rustica rustica).</title>
        <authorList>
            <person name="Formenti G."/>
            <person name="Chiara M."/>
            <person name="Poveda L."/>
            <person name="Francoijs K.-J."/>
            <person name="Bonisoli-Alquati A."/>
            <person name="Canova L."/>
            <person name="Gianfranceschi L."/>
            <person name="Horner D.S."/>
            <person name="Saino N."/>
        </authorList>
    </citation>
    <scope>NUCLEOTIDE SEQUENCE [LARGE SCALE GENOMIC DNA]</scope>
    <source>
        <strain evidence="1">Chelidonia</strain>
        <tissue evidence="1">Blood</tissue>
    </source>
</reference>
<organism evidence="1 2">
    <name type="scientific">Hirundo rustica rustica</name>
    <dbReference type="NCBI Taxonomy" id="333673"/>
    <lineage>
        <taxon>Eukaryota</taxon>
        <taxon>Metazoa</taxon>
        <taxon>Chordata</taxon>
        <taxon>Craniata</taxon>
        <taxon>Vertebrata</taxon>
        <taxon>Euteleostomi</taxon>
        <taxon>Archelosauria</taxon>
        <taxon>Archosauria</taxon>
        <taxon>Dinosauria</taxon>
        <taxon>Saurischia</taxon>
        <taxon>Theropoda</taxon>
        <taxon>Coelurosauria</taxon>
        <taxon>Aves</taxon>
        <taxon>Neognathae</taxon>
        <taxon>Neoaves</taxon>
        <taxon>Telluraves</taxon>
        <taxon>Australaves</taxon>
        <taxon>Passeriformes</taxon>
        <taxon>Sylvioidea</taxon>
        <taxon>Hirundinidae</taxon>
        <taxon>Hirundo</taxon>
    </lineage>
</organism>
<comment type="caution">
    <text evidence="1">The sequence shown here is derived from an EMBL/GenBank/DDBJ whole genome shotgun (WGS) entry which is preliminary data.</text>
</comment>
<evidence type="ECO:0000313" key="1">
    <source>
        <dbReference type="EMBL" id="RMC12054.1"/>
    </source>
</evidence>
<dbReference type="AlphaFoldDB" id="A0A3M0KLF8"/>
<dbReference type="Proteomes" id="UP000269221">
    <property type="component" value="Unassembled WGS sequence"/>
</dbReference>
<gene>
    <name evidence="1" type="ORF">DUI87_11187</name>
</gene>
<protein>
    <submittedName>
        <fullName evidence="1">Uncharacterized protein</fullName>
    </submittedName>
</protein>